<protein>
    <submittedName>
        <fullName evidence="4">GNAT family N-acetyltransferase</fullName>
    </submittedName>
</protein>
<dbReference type="Pfam" id="PF00583">
    <property type="entry name" value="Acetyltransf_1"/>
    <property type="match status" value="1"/>
</dbReference>
<accession>A0A4V3AA57</accession>
<dbReference type="RefSeq" id="WP_133289414.1">
    <property type="nucleotide sequence ID" value="NZ_SMSJ01000017.1"/>
</dbReference>
<reference evidence="4 5" key="1">
    <citation type="journal article" date="2016" name="J. Microbiol.">
        <title>Dankookia rubra gen. nov., sp. nov., an alphaproteobacterium isolated from sediment of a shallow stream.</title>
        <authorList>
            <person name="Kim W.H."/>
            <person name="Kim D.H."/>
            <person name="Kang K."/>
            <person name="Ahn T.Y."/>
        </authorList>
    </citation>
    <scope>NUCLEOTIDE SEQUENCE [LARGE SCALE GENOMIC DNA]</scope>
    <source>
        <strain evidence="4 5">JCM30602</strain>
    </source>
</reference>
<feature type="domain" description="N-acetyltransferase" evidence="3">
    <location>
        <begin position="7"/>
        <end position="148"/>
    </location>
</feature>
<dbReference type="PROSITE" id="PS51186">
    <property type="entry name" value="GNAT"/>
    <property type="match status" value="1"/>
</dbReference>
<dbReference type="PANTHER" id="PTHR43877:SF1">
    <property type="entry name" value="ACETYLTRANSFERASE"/>
    <property type="match status" value="1"/>
</dbReference>
<sequence length="148" mass="15397">MTSRHGLEIRAATAAEAPGLAVLLAAAGRPIEPRELAARLEAIRGGAGTALVALEWGPPSGLVVLHWYRRLEEARPVAQVTTLLVGAEDRRRGIGRLLVKAAAQAARNAGCGMLELAAGEDPSLAAFCLATGFAAAGQRYLRPLRKAG</sequence>
<evidence type="ECO:0000256" key="1">
    <source>
        <dbReference type="ARBA" id="ARBA00022679"/>
    </source>
</evidence>
<dbReference type="InterPro" id="IPR000182">
    <property type="entry name" value="GNAT_dom"/>
</dbReference>
<keyword evidence="2" id="KW-0012">Acyltransferase</keyword>
<dbReference type="EMBL" id="SMSJ01000017">
    <property type="protein sequence ID" value="TDH61835.1"/>
    <property type="molecule type" value="Genomic_DNA"/>
</dbReference>
<organism evidence="4 5">
    <name type="scientific">Dankookia rubra</name>
    <dbReference type="NCBI Taxonomy" id="1442381"/>
    <lineage>
        <taxon>Bacteria</taxon>
        <taxon>Pseudomonadati</taxon>
        <taxon>Pseudomonadota</taxon>
        <taxon>Alphaproteobacteria</taxon>
        <taxon>Acetobacterales</taxon>
        <taxon>Roseomonadaceae</taxon>
        <taxon>Dankookia</taxon>
    </lineage>
</organism>
<keyword evidence="1 4" id="KW-0808">Transferase</keyword>
<dbReference type="PANTHER" id="PTHR43877">
    <property type="entry name" value="AMINOALKYLPHOSPHONATE N-ACETYLTRANSFERASE-RELATED-RELATED"/>
    <property type="match status" value="1"/>
</dbReference>
<comment type="caution">
    <text evidence="4">The sequence shown here is derived from an EMBL/GenBank/DDBJ whole genome shotgun (WGS) entry which is preliminary data.</text>
</comment>
<dbReference type="GO" id="GO:0016747">
    <property type="term" value="F:acyltransferase activity, transferring groups other than amino-acyl groups"/>
    <property type="evidence" value="ECO:0007669"/>
    <property type="project" value="InterPro"/>
</dbReference>
<keyword evidence="5" id="KW-1185">Reference proteome</keyword>
<gene>
    <name evidence="4" type="ORF">E2C06_14985</name>
</gene>
<dbReference type="InterPro" id="IPR050832">
    <property type="entry name" value="Bact_Acetyltransf"/>
</dbReference>
<dbReference type="Proteomes" id="UP000295096">
    <property type="component" value="Unassembled WGS sequence"/>
</dbReference>
<dbReference type="InterPro" id="IPR016181">
    <property type="entry name" value="Acyl_CoA_acyltransferase"/>
</dbReference>
<name>A0A4V3AA57_9PROT</name>
<evidence type="ECO:0000313" key="5">
    <source>
        <dbReference type="Proteomes" id="UP000295096"/>
    </source>
</evidence>
<dbReference type="AlphaFoldDB" id="A0A4V3AA57"/>
<evidence type="ECO:0000313" key="4">
    <source>
        <dbReference type="EMBL" id="TDH61835.1"/>
    </source>
</evidence>
<dbReference type="SUPFAM" id="SSF55729">
    <property type="entry name" value="Acyl-CoA N-acyltransferases (Nat)"/>
    <property type="match status" value="1"/>
</dbReference>
<dbReference type="OrthoDB" id="7188775at2"/>
<proteinExistence type="predicted"/>
<evidence type="ECO:0000256" key="2">
    <source>
        <dbReference type="ARBA" id="ARBA00023315"/>
    </source>
</evidence>
<evidence type="ECO:0000259" key="3">
    <source>
        <dbReference type="PROSITE" id="PS51186"/>
    </source>
</evidence>
<dbReference type="Gene3D" id="3.40.630.30">
    <property type="match status" value="1"/>
</dbReference>